<sequence length="355" mass="40514">MAMFGMDNDKKAMLIREVHRRPLIWKLRQFFQVSDPYYSNVPARWVAFEEIADVLSDDKLAFSSTVFAHLTTHFFAGDMIKVAWKNMMDYYNQIRRRHDRALAAGISPPESKWQFFTMMHFTRQDKTPVKRRYNWMQPSKIPRPAASLVVEDDKFLIQMRNNYEATAAAASTVIPKMEESHQQIIGGIRRTKESESKSFRVRLKAKREALRDANITQQAASPVANGTFCGIRIGNKILFNRMRAAATRAAEQAAVKTGRCSPEAIDIKPCILSTRCRNKRRRDIYSPEPNGVAVPSKSRRELPGIQPVGNLPRKSAGTQKALVAENGRWKIRPDDDAHTILTFGKFGRFLGVLLE</sequence>
<organism evidence="5">
    <name type="scientific">Gongylonema pulchrum</name>
    <dbReference type="NCBI Taxonomy" id="637853"/>
    <lineage>
        <taxon>Eukaryota</taxon>
        <taxon>Metazoa</taxon>
        <taxon>Ecdysozoa</taxon>
        <taxon>Nematoda</taxon>
        <taxon>Chromadorea</taxon>
        <taxon>Rhabditida</taxon>
        <taxon>Spirurina</taxon>
        <taxon>Spiruromorpha</taxon>
        <taxon>Spiruroidea</taxon>
        <taxon>Gongylonematidae</taxon>
        <taxon>Gongylonema</taxon>
    </lineage>
</organism>
<dbReference type="OrthoDB" id="5779735at2759"/>
<reference evidence="3 4" key="2">
    <citation type="submission" date="2018-11" db="EMBL/GenBank/DDBJ databases">
        <authorList>
            <consortium name="Pathogen Informatics"/>
        </authorList>
    </citation>
    <scope>NUCLEOTIDE SEQUENCE [LARGE SCALE GENOMIC DNA]</scope>
</reference>
<dbReference type="EMBL" id="UYRT01000066">
    <property type="protein sequence ID" value="VDK27322.1"/>
    <property type="molecule type" value="Genomic_DNA"/>
</dbReference>
<protein>
    <submittedName>
        <fullName evidence="5">MADF domain-containing protein</fullName>
    </submittedName>
</protein>
<feature type="region of interest" description="Disordered" evidence="1">
    <location>
        <begin position="283"/>
        <end position="318"/>
    </location>
</feature>
<dbReference type="Pfam" id="PF10545">
    <property type="entry name" value="MADF_DNA_bdg"/>
    <property type="match status" value="1"/>
</dbReference>
<evidence type="ECO:0000313" key="4">
    <source>
        <dbReference type="Proteomes" id="UP000271098"/>
    </source>
</evidence>
<gene>
    <name evidence="3" type="ORF">GPUH_LOCUS106</name>
</gene>
<dbReference type="Proteomes" id="UP000271098">
    <property type="component" value="Unassembled WGS sequence"/>
</dbReference>
<evidence type="ECO:0000313" key="3">
    <source>
        <dbReference type="EMBL" id="VDK27322.1"/>
    </source>
</evidence>
<dbReference type="PROSITE" id="PS51029">
    <property type="entry name" value="MADF"/>
    <property type="match status" value="1"/>
</dbReference>
<dbReference type="AlphaFoldDB" id="A0A183CUG5"/>
<evidence type="ECO:0000256" key="1">
    <source>
        <dbReference type="SAM" id="MobiDB-lite"/>
    </source>
</evidence>
<reference evidence="5" key="1">
    <citation type="submission" date="2016-06" db="UniProtKB">
        <authorList>
            <consortium name="WormBaseParasite"/>
        </authorList>
    </citation>
    <scope>IDENTIFICATION</scope>
</reference>
<name>A0A183CUG5_9BILA</name>
<evidence type="ECO:0000259" key="2">
    <source>
        <dbReference type="PROSITE" id="PS51029"/>
    </source>
</evidence>
<keyword evidence="4" id="KW-1185">Reference proteome</keyword>
<evidence type="ECO:0000313" key="5">
    <source>
        <dbReference type="WBParaSite" id="GPUH_0000010501-mRNA-1"/>
    </source>
</evidence>
<accession>A0A183CUG5</accession>
<dbReference type="WBParaSite" id="GPUH_0000010501-mRNA-1">
    <property type="protein sequence ID" value="GPUH_0000010501-mRNA-1"/>
    <property type="gene ID" value="GPUH_0000010501"/>
</dbReference>
<dbReference type="InterPro" id="IPR006578">
    <property type="entry name" value="MADF-dom"/>
</dbReference>
<feature type="domain" description="MADF" evidence="2">
    <location>
        <begin position="13"/>
        <end position="127"/>
    </location>
</feature>
<proteinExistence type="predicted"/>